<comment type="caution">
    <text evidence="3">The sequence shown here is derived from an EMBL/GenBank/DDBJ whole genome shotgun (WGS) entry which is preliminary data.</text>
</comment>
<dbReference type="Gene3D" id="2.150.10.10">
    <property type="entry name" value="Serralysin-like metalloprotease, C-terminal"/>
    <property type="match status" value="2"/>
</dbReference>
<dbReference type="Proteomes" id="UP001597237">
    <property type="component" value="Unassembled WGS sequence"/>
</dbReference>
<dbReference type="RefSeq" id="WP_377280731.1">
    <property type="nucleotide sequence ID" value="NZ_JBHRSI010000002.1"/>
</dbReference>
<organism evidence="3 4">
    <name type="scientific">Phenylobacterium terrae</name>
    <dbReference type="NCBI Taxonomy" id="2665495"/>
    <lineage>
        <taxon>Bacteria</taxon>
        <taxon>Pseudomonadati</taxon>
        <taxon>Pseudomonadota</taxon>
        <taxon>Alphaproteobacteria</taxon>
        <taxon>Caulobacterales</taxon>
        <taxon>Caulobacteraceae</taxon>
        <taxon>Phenylobacterium</taxon>
    </lineage>
</organism>
<dbReference type="PANTHER" id="PTHR38340:SF1">
    <property type="entry name" value="S-LAYER PROTEIN"/>
    <property type="match status" value="1"/>
</dbReference>
<reference evidence="4" key="1">
    <citation type="journal article" date="2019" name="Int. J. Syst. Evol. Microbiol.">
        <title>The Global Catalogue of Microorganisms (GCM) 10K type strain sequencing project: providing services to taxonomists for standard genome sequencing and annotation.</title>
        <authorList>
            <consortium name="The Broad Institute Genomics Platform"/>
            <consortium name="The Broad Institute Genome Sequencing Center for Infectious Disease"/>
            <person name="Wu L."/>
            <person name="Ma J."/>
        </authorList>
    </citation>
    <scope>NUCLEOTIDE SEQUENCE [LARGE SCALE GENOMIC DNA]</scope>
    <source>
        <strain evidence="4">DFY28</strain>
    </source>
</reference>
<dbReference type="InterPro" id="IPR001343">
    <property type="entry name" value="Hemolysn_Ca-bd"/>
</dbReference>
<dbReference type="InterPro" id="IPR018511">
    <property type="entry name" value="Hemolysin-typ_Ca-bd_CS"/>
</dbReference>
<keyword evidence="2" id="KW-0964">Secreted</keyword>
<dbReference type="PROSITE" id="PS00330">
    <property type="entry name" value="HEMOLYSIN_CALCIUM"/>
    <property type="match status" value="3"/>
</dbReference>
<evidence type="ECO:0000256" key="1">
    <source>
        <dbReference type="ARBA" id="ARBA00004613"/>
    </source>
</evidence>
<accession>A0ABW4N3Q9</accession>
<dbReference type="InterPro" id="IPR011049">
    <property type="entry name" value="Serralysin-like_metalloprot_C"/>
</dbReference>
<dbReference type="PANTHER" id="PTHR38340">
    <property type="entry name" value="S-LAYER PROTEIN"/>
    <property type="match status" value="1"/>
</dbReference>
<dbReference type="EMBL" id="JBHUEY010000006">
    <property type="protein sequence ID" value="MFD1784586.1"/>
    <property type="molecule type" value="Genomic_DNA"/>
</dbReference>
<proteinExistence type="predicted"/>
<name>A0ABW4N3Q9_9CAUL</name>
<gene>
    <name evidence="3" type="ORF">ACFSC0_14370</name>
</gene>
<evidence type="ECO:0000256" key="2">
    <source>
        <dbReference type="ARBA" id="ARBA00022525"/>
    </source>
</evidence>
<dbReference type="InterPro" id="IPR050557">
    <property type="entry name" value="RTX_toxin/Mannuronan_C5-epim"/>
</dbReference>
<keyword evidence="4" id="KW-1185">Reference proteome</keyword>
<sequence>MASVPTRYVFYGGVEGVHQLSGGDLSGAEYGAAAFGFTEGAPITGELVFSGAAYETLSNSYPQPPLTATEIPLEEGGLSLFLQMPRMGPPLFGLTEDNLFVHTDPENTSFLIALPNNLRDPLAQLHFWLYQNEDGAGITVGDRYIRFDDDDNAMAEAYGVWMPENVKVDVQVGGAGADNLKGGEDWNFLYGLGGDDKLTVRNGEDGWAWGGTGNDTIKGADDADHLFGGWGNDKIDGGEGQDLIKGGLGNDTINAGRDDDIVIAGAGDDIVTGGDGGDLLEGNGGRDTLNGGIGEDFIAGGDGNDSIEGGGGDDVIFGGRGDDTLRGGGGADDFHLQDFDGNDRILNFQRGQDQVYITVSDPLDFQSLMATAVYAGGNTTLTYFQGATITFVGIAPGQLSAGDFVIS</sequence>
<comment type="subcellular location">
    <subcellularLocation>
        <location evidence="1">Secreted</location>
    </subcellularLocation>
</comment>
<dbReference type="SUPFAM" id="SSF51120">
    <property type="entry name" value="beta-Roll"/>
    <property type="match status" value="2"/>
</dbReference>
<evidence type="ECO:0000313" key="4">
    <source>
        <dbReference type="Proteomes" id="UP001597237"/>
    </source>
</evidence>
<evidence type="ECO:0000313" key="3">
    <source>
        <dbReference type="EMBL" id="MFD1784586.1"/>
    </source>
</evidence>
<dbReference type="PRINTS" id="PR00313">
    <property type="entry name" value="CABNDNGRPT"/>
</dbReference>
<protein>
    <submittedName>
        <fullName evidence="3">Calcium-binding protein</fullName>
    </submittedName>
</protein>
<dbReference type="Pfam" id="PF00353">
    <property type="entry name" value="HemolysinCabind"/>
    <property type="match status" value="4"/>
</dbReference>